<name>A0A5B0LJP3_PUCGR</name>
<accession>A0A5B0LJP3</accession>
<dbReference type="Proteomes" id="UP000325313">
    <property type="component" value="Unassembled WGS sequence"/>
</dbReference>
<dbReference type="EMBL" id="VDEP01000513">
    <property type="protein sequence ID" value="KAA1064286.1"/>
    <property type="molecule type" value="Genomic_DNA"/>
</dbReference>
<sequence>MTNWLYKLQSSMSSGCTSLPPPESKETSNSAVVYLDRTNKALRTLLKWRIFCAAHPECRERSERRLIARSTMQYIIDGSLRLSVMPIPIHHWASCRQSIGTHQPVIGHVPIRSDLYLFTAPASTHDGIFYQLHEPATKITTVRMALQAHDRPQICLSCKLQSSSCSGQEFEASINVESFISR</sequence>
<reference evidence="1 2" key="1">
    <citation type="submission" date="2019-05" db="EMBL/GenBank/DDBJ databases">
        <title>Emergence of the Ug99 lineage of the wheat stem rust pathogen through somatic hybridization.</title>
        <authorList>
            <person name="Li F."/>
            <person name="Upadhyaya N.M."/>
            <person name="Sperschneider J."/>
            <person name="Matny O."/>
            <person name="Nguyen-Phuc H."/>
            <person name="Mago R."/>
            <person name="Raley C."/>
            <person name="Miller M.E."/>
            <person name="Silverstein K.A.T."/>
            <person name="Henningsen E."/>
            <person name="Hirsch C.D."/>
            <person name="Visser B."/>
            <person name="Pretorius Z.A."/>
            <person name="Steffenson B.J."/>
            <person name="Schwessinger B."/>
            <person name="Dodds P.N."/>
            <person name="Figueroa M."/>
        </authorList>
    </citation>
    <scope>NUCLEOTIDE SEQUENCE [LARGE SCALE GENOMIC DNA]</scope>
    <source>
        <strain evidence="1 2">Ug99</strain>
    </source>
</reference>
<evidence type="ECO:0000313" key="1">
    <source>
        <dbReference type="EMBL" id="KAA1064286.1"/>
    </source>
</evidence>
<evidence type="ECO:0000313" key="2">
    <source>
        <dbReference type="Proteomes" id="UP000325313"/>
    </source>
</evidence>
<organism evidence="1 2">
    <name type="scientific">Puccinia graminis f. sp. tritici</name>
    <dbReference type="NCBI Taxonomy" id="56615"/>
    <lineage>
        <taxon>Eukaryota</taxon>
        <taxon>Fungi</taxon>
        <taxon>Dikarya</taxon>
        <taxon>Basidiomycota</taxon>
        <taxon>Pucciniomycotina</taxon>
        <taxon>Pucciniomycetes</taxon>
        <taxon>Pucciniales</taxon>
        <taxon>Pucciniaceae</taxon>
        <taxon>Puccinia</taxon>
    </lineage>
</organism>
<proteinExistence type="predicted"/>
<gene>
    <name evidence="1" type="ORF">PGTUg99_007825</name>
</gene>
<protein>
    <submittedName>
        <fullName evidence="1">Uncharacterized protein</fullName>
    </submittedName>
</protein>
<comment type="caution">
    <text evidence="1">The sequence shown here is derived from an EMBL/GenBank/DDBJ whole genome shotgun (WGS) entry which is preliminary data.</text>
</comment>
<dbReference type="AlphaFoldDB" id="A0A5B0LJP3"/>